<name>A0AAN9F3I1_CROPI</name>
<evidence type="ECO:0000313" key="2">
    <source>
        <dbReference type="EMBL" id="KAK7269222.1"/>
    </source>
</evidence>
<dbReference type="EMBL" id="JAYWIO010000004">
    <property type="protein sequence ID" value="KAK7269222.1"/>
    <property type="molecule type" value="Genomic_DNA"/>
</dbReference>
<dbReference type="PANTHER" id="PTHR31245">
    <property type="entry name" value="UBIQUITIN SYSTEM COMPONENT CUE PROTEIN"/>
    <property type="match status" value="1"/>
</dbReference>
<evidence type="ECO:0000256" key="1">
    <source>
        <dbReference type="SAM" id="Coils"/>
    </source>
</evidence>
<protein>
    <submittedName>
        <fullName evidence="2">Uncharacterized protein</fullName>
    </submittedName>
</protein>
<reference evidence="2 3" key="1">
    <citation type="submission" date="2024-01" db="EMBL/GenBank/DDBJ databases">
        <title>The genomes of 5 underutilized Papilionoideae crops provide insights into root nodulation and disease resistanc.</title>
        <authorList>
            <person name="Yuan L."/>
        </authorList>
    </citation>
    <scope>NUCLEOTIDE SEQUENCE [LARGE SCALE GENOMIC DNA]</scope>
    <source>
        <strain evidence="2">ZHUSHIDOU_FW_LH</strain>
        <tissue evidence="2">Leaf</tissue>
    </source>
</reference>
<evidence type="ECO:0000313" key="3">
    <source>
        <dbReference type="Proteomes" id="UP001372338"/>
    </source>
</evidence>
<comment type="caution">
    <text evidence="2">The sequence shown here is derived from an EMBL/GenBank/DDBJ whole genome shotgun (WGS) entry which is preliminary data.</text>
</comment>
<keyword evidence="1" id="KW-0175">Coiled coil</keyword>
<keyword evidence="3" id="KW-1185">Reference proteome</keyword>
<feature type="coiled-coil region" evidence="1">
    <location>
        <begin position="150"/>
        <end position="177"/>
    </location>
</feature>
<gene>
    <name evidence="2" type="ORF">RIF29_21940</name>
</gene>
<dbReference type="AlphaFoldDB" id="A0AAN9F3I1"/>
<dbReference type="Proteomes" id="UP001372338">
    <property type="component" value="Unassembled WGS sequence"/>
</dbReference>
<accession>A0AAN9F3I1</accession>
<sequence length="204" mass="22777">MSAAAVCGIKRRSLFEDDDHLPLSSSSSSCKRLRCSSSPIRTSLPSVIAEDNADDASVSASENAEAVGEEWINLFVSEMTCATSIDDAKARAARLLQILEKSINARATSDSTNALQKENLILKEHIEVLTKEKNCFKSAFKIQHERLSDYESKNQELQQLKQSVSQYQEKIRTLEVNNYALRMHLNQAQQYNPFPGHFPPPGAF</sequence>
<dbReference type="PANTHER" id="PTHR31245:SF24">
    <property type="entry name" value="UBIQUITIN SYSTEM COMPONENT CUE PROTEIN"/>
    <property type="match status" value="1"/>
</dbReference>
<organism evidence="2 3">
    <name type="scientific">Crotalaria pallida</name>
    <name type="common">Smooth rattlebox</name>
    <name type="synonym">Crotalaria striata</name>
    <dbReference type="NCBI Taxonomy" id="3830"/>
    <lineage>
        <taxon>Eukaryota</taxon>
        <taxon>Viridiplantae</taxon>
        <taxon>Streptophyta</taxon>
        <taxon>Embryophyta</taxon>
        <taxon>Tracheophyta</taxon>
        <taxon>Spermatophyta</taxon>
        <taxon>Magnoliopsida</taxon>
        <taxon>eudicotyledons</taxon>
        <taxon>Gunneridae</taxon>
        <taxon>Pentapetalae</taxon>
        <taxon>rosids</taxon>
        <taxon>fabids</taxon>
        <taxon>Fabales</taxon>
        <taxon>Fabaceae</taxon>
        <taxon>Papilionoideae</taxon>
        <taxon>50 kb inversion clade</taxon>
        <taxon>genistoids sensu lato</taxon>
        <taxon>core genistoids</taxon>
        <taxon>Crotalarieae</taxon>
        <taxon>Crotalaria</taxon>
    </lineage>
</organism>
<proteinExistence type="predicted"/>